<dbReference type="Pfam" id="PF26215">
    <property type="entry name" value="HTH_animal"/>
    <property type="match status" value="1"/>
</dbReference>
<evidence type="ECO:0000313" key="3">
    <source>
        <dbReference type="Proteomes" id="UP001295423"/>
    </source>
</evidence>
<accession>A0AAD2PUN4</accession>
<evidence type="ECO:0000259" key="1">
    <source>
        <dbReference type="Pfam" id="PF26215"/>
    </source>
</evidence>
<sequence length="640" mass="73937">MTFHDLTTTLTPSYDLHPLLGLGHKFIPIPRYSNGPRELLRQFDRTTTLVRLDRAIRIRCFFADQHPTNANPETDNNTDRQYNPRMYVPSDWEPPRFTYPAIVQRRLNNFCNAILEKFVRRQGRSNLLPHQRRALQWAQTQDNFVIALTDKNLGFCIIEKREYIQRVRTLLSDVNSYTRLSHEDAILTAAAVQVEILEWIADNRVYLASDEIKFIKRHINRVKDPFAVFYPLFKIHKTPVATRPVVSYSGSLLYALAVWCDDKLLPMAKAQNAYLSSSFELQAQLSSLQLPPNAKLFTADARAMYTNIPTRECLDSIREYLQEHYDNFTHVDHETLLSALSIVMNNNLFRFGDTYWLQNNGAAMGAPPCPSWAMMYFAPFEDDSCDIFSDHIVYYKRYIDDVFGIWLQQPGDDQAWNLFKAHMNTSALVWDFTERSRSAIFLDLHISITNTNEIHTDLYEKPLNLHAYIPPHSAHPPGVLRGMIKGMIYRFKTLCTLESDQKKHILQFYRHLVQRGYKPDGLTTIFNEAVAQVYGSSITPPPPGALQPPAPSLHPLFFHLQYHPSDPPSHDIQRIWRRTLFRPAGSRPLSDLDSSHRRGKIGIDRMIVCYSRAPNLENLVSSKRNLEFVDGPTVSSFFDD</sequence>
<comment type="caution">
    <text evidence="2">The sequence shown here is derived from an EMBL/GenBank/DDBJ whole genome shotgun (WGS) entry which is preliminary data.</text>
</comment>
<feature type="domain" description="Helix-turn-helix" evidence="1">
    <location>
        <begin position="468"/>
        <end position="520"/>
    </location>
</feature>
<dbReference type="PANTHER" id="PTHR21301:SF12">
    <property type="match status" value="1"/>
</dbReference>
<dbReference type="AlphaFoldDB" id="A0AAD2PUN4"/>
<dbReference type="Proteomes" id="UP001295423">
    <property type="component" value="Unassembled WGS sequence"/>
</dbReference>
<evidence type="ECO:0000313" key="2">
    <source>
        <dbReference type="EMBL" id="CAJ1951530.1"/>
    </source>
</evidence>
<organism evidence="2 3">
    <name type="scientific">Cylindrotheca closterium</name>
    <dbReference type="NCBI Taxonomy" id="2856"/>
    <lineage>
        <taxon>Eukaryota</taxon>
        <taxon>Sar</taxon>
        <taxon>Stramenopiles</taxon>
        <taxon>Ochrophyta</taxon>
        <taxon>Bacillariophyta</taxon>
        <taxon>Bacillariophyceae</taxon>
        <taxon>Bacillariophycidae</taxon>
        <taxon>Bacillariales</taxon>
        <taxon>Bacillariaceae</taxon>
        <taxon>Cylindrotheca</taxon>
    </lineage>
</organism>
<proteinExistence type="predicted"/>
<protein>
    <recommendedName>
        <fullName evidence="1">Helix-turn-helix domain-containing protein</fullName>
    </recommendedName>
</protein>
<dbReference type="EMBL" id="CAKOGP040001785">
    <property type="protein sequence ID" value="CAJ1951530.1"/>
    <property type="molecule type" value="Genomic_DNA"/>
</dbReference>
<gene>
    <name evidence="2" type="ORF">CYCCA115_LOCUS13116</name>
</gene>
<keyword evidence="3" id="KW-1185">Reference proteome</keyword>
<name>A0AAD2PUN4_9STRA</name>
<reference evidence="2" key="1">
    <citation type="submission" date="2023-08" db="EMBL/GenBank/DDBJ databases">
        <authorList>
            <person name="Audoor S."/>
            <person name="Bilcke G."/>
        </authorList>
    </citation>
    <scope>NUCLEOTIDE SEQUENCE</scope>
</reference>
<dbReference type="InterPro" id="IPR058912">
    <property type="entry name" value="HTH_animal"/>
</dbReference>
<dbReference type="PANTHER" id="PTHR21301">
    <property type="entry name" value="REVERSE TRANSCRIPTASE"/>
    <property type="match status" value="1"/>
</dbReference>